<feature type="non-terminal residue" evidence="1">
    <location>
        <position position="83"/>
    </location>
</feature>
<gene>
    <name evidence="1" type="ORF">PIB30_106835</name>
</gene>
<comment type="caution">
    <text evidence="1">The sequence shown here is derived from an EMBL/GenBank/DDBJ whole genome shotgun (WGS) entry which is preliminary data.</text>
</comment>
<sequence length="83" mass="9111">MIGFPFIKALTYIKPFFSAGHTSLPFTAFMSWTDPTHSATCDRASRSSVIDAKVPSLGQSFIWCGPLHTKHPPLGTNAFFFSS</sequence>
<evidence type="ECO:0000313" key="1">
    <source>
        <dbReference type="EMBL" id="MED6226757.1"/>
    </source>
</evidence>
<reference evidence="1 2" key="1">
    <citation type="journal article" date="2023" name="Plants (Basel)">
        <title>Bridging the Gap: Combining Genomics and Transcriptomics Approaches to Understand Stylosanthes scabra, an Orphan Legume from the Brazilian Caatinga.</title>
        <authorList>
            <person name="Ferreira-Neto J.R.C."/>
            <person name="da Silva M.D."/>
            <person name="Binneck E."/>
            <person name="de Melo N.F."/>
            <person name="da Silva R.H."/>
            <person name="de Melo A.L.T.M."/>
            <person name="Pandolfi V."/>
            <person name="Bustamante F.O."/>
            <person name="Brasileiro-Vidal A.C."/>
            <person name="Benko-Iseppon A.M."/>
        </authorList>
    </citation>
    <scope>NUCLEOTIDE SEQUENCE [LARGE SCALE GENOMIC DNA]</scope>
    <source>
        <tissue evidence="1">Leaves</tissue>
    </source>
</reference>
<protein>
    <submittedName>
        <fullName evidence="1">Uncharacterized protein</fullName>
    </submittedName>
</protein>
<dbReference type="EMBL" id="JASCZI010276204">
    <property type="protein sequence ID" value="MED6226757.1"/>
    <property type="molecule type" value="Genomic_DNA"/>
</dbReference>
<proteinExistence type="predicted"/>
<name>A0ABU6ZXR0_9FABA</name>
<dbReference type="Proteomes" id="UP001341840">
    <property type="component" value="Unassembled WGS sequence"/>
</dbReference>
<evidence type="ECO:0000313" key="2">
    <source>
        <dbReference type="Proteomes" id="UP001341840"/>
    </source>
</evidence>
<keyword evidence="2" id="KW-1185">Reference proteome</keyword>
<accession>A0ABU6ZXR0</accession>
<organism evidence="1 2">
    <name type="scientific">Stylosanthes scabra</name>
    <dbReference type="NCBI Taxonomy" id="79078"/>
    <lineage>
        <taxon>Eukaryota</taxon>
        <taxon>Viridiplantae</taxon>
        <taxon>Streptophyta</taxon>
        <taxon>Embryophyta</taxon>
        <taxon>Tracheophyta</taxon>
        <taxon>Spermatophyta</taxon>
        <taxon>Magnoliopsida</taxon>
        <taxon>eudicotyledons</taxon>
        <taxon>Gunneridae</taxon>
        <taxon>Pentapetalae</taxon>
        <taxon>rosids</taxon>
        <taxon>fabids</taxon>
        <taxon>Fabales</taxon>
        <taxon>Fabaceae</taxon>
        <taxon>Papilionoideae</taxon>
        <taxon>50 kb inversion clade</taxon>
        <taxon>dalbergioids sensu lato</taxon>
        <taxon>Dalbergieae</taxon>
        <taxon>Pterocarpus clade</taxon>
        <taxon>Stylosanthes</taxon>
    </lineage>
</organism>